<keyword evidence="6 13" id="KW-0812">Transmembrane</keyword>
<comment type="similarity">
    <text evidence="2 13">Belongs to the OXA1/ALB3/YidC family. Type 1 subfamily.</text>
</comment>
<dbReference type="InterPro" id="IPR038221">
    <property type="entry name" value="YidC_periplasmic_sf"/>
</dbReference>
<sequence length="639" mass="71921">MDRKSWIILALCGMLLVWNYQDQARKAQEAAKQQQEQLDKAPQSPAGEAAEKEQVAELEVKPPQPAEEEEIIELTALDVQTGEKTTVFTFTSRGGGVKTAEFLLQKEIDKSSTRNVFLNRFGAYPVGAIGRGADDFLGLTYALSQPAENKVVARAKTAAGLEISKTWTLNETDEPGQPYRLNLEVALTNQTAEEVNLGHYSVFAGAAGALYQREWDNQTGFFYNGNDSFEYTHVNRFKGGLFNSGLYTKPTSLIQESSESMVYAGVTNQYFSTVLTPAERYKSTIWAKESPFTLIEGEKEKKAARLGMSLPERKIGVGETQSVAFDVYMGPKEYQVLKQMDNDMSKIMHYGWFGVISRILSNGLNWLNGLFSGLGSGWSWGLAVICLTICIRTVIWPLHSKSTRTMKRMSKLQPIMKDLREKYSDNPNKLNQETMKLYREYNINPMGGCLPMFIQIPIFFGYYKMLQFAVELRGNSFLWVDDLSQPDTIYRFAETLPLIGGLPLNLLPILMAVTMVLQMRLTPTTGDKMQQRMMMFMPFMFFFFCYNFAAALALYWTTQNIFSIGQTWLMNKLPEPELSKKAKPAKAGGKKTFMERMAAKVEEAQKLQEQAKKAQSKASTQTSSTDKASKKKRGPKTGG</sequence>
<feature type="compositionally biased region" description="Basic residues" evidence="14">
    <location>
        <begin position="629"/>
        <end position="639"/>
    </location>
</feature>
<dbReference type="InterPro" id="IPR001708">
    <property type="entry name" value="YidC/ALB3/OXA1/COX18"/>
</dbReference>
<dbReference type="PRINTS" id="PR01900">
    <property type="entry name" value="YIDCPROTEIN"/>
</dbReference>
<dbReference type="Gene3D" id="2.70.98.90">
    <property type="match status" value="1"/>
</dbReference>
<evidence type="ECO:0000313" key="17">
    <source>
        <dbReference type="EMBL" id="MBK1792403.1"/>
    </source>
</evidence>
<dbReference type="Proteomes" id="UP000624703">
    <property type="component" value="Unassembled WGS sequence"/>
</dbReference>
<dbReference type="HAMAP" id="MF_01810">
    <property type="entry name" value="YidC_type1"/>
    <property type="match status" value="1"/>
</dbReference>
<organism evidence="17 18">
    <name type="scientific">Persicirhabdus sediminis</name>
    <dbReference type="NCBI Taxonomy" id="454144"/>
    <lineage>
        <taxon>Bacteria</taxon>
        <taxon>Pseudomonadati</taxon>
        <taxon>Verrucomicrobiota</taxon>
        <taxon>Verrucomicrobiia</taxon>
        <taxon>Verrucomicrobiales</taxon>
        <taxon>Verrucomicrobiaceae</taxon>
        <taxon>Persicirhabdus</taxon>
    </lineage>
</organism>
<dbReference type="InterPro" id="IPR028055">
    <property type="entry name" value="YidC/Oxa/ALB_C"/>
</dbReference>
<dbReference type="PANTHER" id="PTHR12428:SF65">
    <property type="entry name" value="CYTOCHROME C OXIDASE ASSEMBLY PROTEIN COX18, MITOCHONDRIAL"/>
    <property type="match status" value="1"/>
</dbReference>
<reference evidence="17" key="1">
    <citation type="submission" date="2021-01" db="EMBL/GenBank/DDBJ databases">
        <title>Modified the classification status of verrucomicrobia.</title>
        <authorList>
            <person name="Feng X."/>
        </authorList>
    </citation>
    <scope>NUCLEOTIDE SEQUENCE</scope>
    <source>
        <strain evidence="17">_KCTC 22039</strain>
    </source>
</reference>
<feature type="domain" description="Membrane insertase YidC/Oxa/ALB C-terminal" evidence="15">
    <location>
        <begin position="380"/>
        <end position="572"/>
    </location>
</feature>
<evidence type="ECO:0000256" key="5">
    <source>
        <dbReference type="ARBA" id="ARBA00022475"/>
    </source>
</evidence>
<keyword evidence="5 13" id="KW-1003">Cell membrane</keyword>
<dbReference type="PRINTS" id="PR00701">
    <property type="entry name" value="60KDINNERMP"/>
</dbReference>
<comment type="function">
    <text evidence="13">Required for the insertion and/or proper folding and/or complex formation of integral membrane proteins into the membrane. Involved in integration of membrane proteins that insert both dependently and independently of the Sec translocase complex, as well as at least some lipoproteins. Aids folding of multispanning membrane proteins.</text>
</comment>
<evidence type="ECO:0000256" key="9">
    <source>
        <dbReference type="ARBA" id="ARBA00023136"/>
    </source>
</evidence>
<dbReference type="NCBIfam" id="TIGR03593">
    <property type="entry name" value="yidC_nterm"/>
    <property type="match status" value="1"/>
</dbReference>
<dbReference type="GO" id="GO:0015031">
    <property type="term" value="P:protein transport"/>
    <property type="evidence" value="ECO:0007669"/>
    <property type="project" value="UniProtKB-KW"/>
</dbReference>
<dbReference type="Pfam" id="PF14849">
    <property type="entry name" value="YidC_periplas"/>
    <property type="match status" value="1"/>
</dbReference>
<dbReference type="GO" id="GO:0032977">
    <property type="term" value="F:membrane insertase activity"/>
    <property type="evidence" value="ECO:0007669"/>
    <property type="project" value="InterPro"/>
</dbReference>
<evidence type="ECO:0000256" key="14">
    <source>
        <dbReference type="SAM" id="MobiDB-lite"/>
    </source>
</evidence>
<protein>
    <recommendedName>
        <fullName evidence="3 13">Membrane protein insertase YidC</fullName>
    </recommendedName>
    <alternativeName>
        <fullName evidence="12 13">Foldase YidC</fullName>
    </alternativeName>
    <alternativeName>
        <fullName evidence="11 13">Membrane integrase YidC</fullName>
    </alternativeName>
    <alternativeName>
        <fullName evidence="13">Membrane protein YidC</fullName>
    </alternativeName>
</protein>
<evidence type="ECO:0000256" key="12">
    <source>
        <dbReference type="ARBA" id="ARBA00033342"/>
    </source>
</evidence>
<dbReference type="EMBL" id="JAENIM010000045">
    <property type="protein sequence ID" value="MBK1792403.1"/>
    <property type="molecule type" value="Genomic_DNA"/>
</dbReference>
<dbReference type="GO" id="GO:0051205">
    <property type="term" value="P:protein insertion into membrane"/>
    <property type="evidence" value="ECO:0007669"/>
    <property type="project" value="TreeGrafter"/>
</dbReference>
<evidence type="ECO:0000256" key="8">
    <source>
        <dbReference type="ARBA" id="ARBA00022989"/>
    </source>
</evidence>
<evidence type="ECO:0000256" key="1">
    <source>
        <dbReference type="ARBA" id="ARBA00004429"/>
    </source>
</evidence>
<evidence type="ECO:0000256" key="10">
    <source>
        <dbReference type="ARBA" id="ARBA00023186"/>
    </source>
</evidence>
<keyword evidence="18" id="KW-1185">Reference proteome</keyword>
<feature type="region of interest" description="Disordered" evidence="14">
    <location>
        <begin position="603"/>
        <end position="639"/>
    </location>
</feature>
<dbReference type="InterPro" id="IPR047196">
    <property type="entry name" value="YidC_ALB_C"/>
</dbReference>
<dbReference type="AlphaFoldDB" id="A0A8J7MJZ9"/>
<keyword evidence="9 13" id="KW-0472">Membrane</keyword>
<keyword evidence="8 13" id="KW-1133">Transmembrane helix</keyword>
<name>A0A8J7MJZ9_9BACT</name>
<evidence type="ECO:0000256" key="6">
    <source>
        <dbReference type="ARBA" id="ARBA00022692"/>
    </source>
</evidence>
<comment type="caution">
    <text evidence="17">The sequence shown here is derived from an EMBL/GenBank/DDBJ whole genome shotgun (WGS) entry which is preliminary data.</text>
</comment>
<gene>
    <name evidence="13 17" type="primary">yidC</name>
    <name evidence="17" type="ORF">JIN82_14660</name>
</gene>
<feature type="region of interest" description="Disordered" evidence="14">
    <location>
        <begin position="31"/>
        <end position="55"/>
    </location>
</feature>
<feature type="compositionally biased region" description="Low complexity" evidence="14">
    <location>
        <begin position="616"/>
        <end position="626"/>
    </location>
</feature>
<dbReference type="PANTHER" id="PTHR12428">
    <property type="entry name" value="OXA1"/>
    <property type="match status" value="1"/>
</dbReference>
<feature type="domain" description="Membrane insertase YidC N-terminal" evidence="16">
    <location>
        <begin position="139"/>
        <end position="360"/>
    </location>
</feature>
<keyword evidence="4 13" id="KW-0813">Transport</keyword>
<feature type="transmembrane region" description="Helical" evidence="13">
    <location>
        <begin position="443"/>
        <end position="463"/>
    </location>
</feature>
<evidence type="ECO:0000256" key="11">
    <source>
        <dbReference type="ARBA" id="ARBA00033245"/>
    </source>
</evidence>
<evidence type="ECO:0000259" key="15">
    <source>
        <dbReference type="Pfam" id="PF02096"/>
    </source>
</evidence>
<dbReference type="RefSeq" id="WP_200312416.1">
    <property type="nucleotide sequence ID" value="NZ_JAENIM010000045.1"/>
</dbReference>
<comment type="subunit">
    <text evidence="13">Interacts with the Sec translocase complex via SecD. Specifically interacts with transmembrane segments of nascent integral membrane proteins during membrane integration.</text>
</comment>
<dbReference type="InterPro" id="IPR019998">
    <property type="entry name" value="Membr_insert_YidC"/>
</dbReference>
<accession>A0A8J7MJZ9</accession>
<evidence type="ECO:0000256" key="13">
    <source>
        <dbReference type="HAMAP-Rule" id="MF_01810"/>
    </source>
</evidence>
<keyword evidence="10 13" id="KW-0143">Chaperone</keyword>
<evidence type="ECO:0000256" key="4">
    <source>
        <dbReference type="ARBA" id="ARBA00022448"/>
    </source>
</evidence>
<dbReference type="Pfam" id="PF02096">
    <property type="entry name" value="60KD_IMP"/>
    <property type="match status" value="1"/>
</dbReference>
<keyword evidence="7 13" id="KW-0653">Protein transport</keyword>
<comment type="subcellular location">
    <subcellularLocation>
        <location evidence="1">Cell inner membrane</location>
        <topology evidence="1">Multi-pass membrane protein</topology>
    </subcellularLocation>
    <subcellularLocation>
        <location evidence="13">Cell membrane</location>
        <topology evidence="13">Multi-pass membrane protein</topology>
    </subcellularLocation>
</comment>
<feature type="transmembrane region" description="Helical" evidence="13">
    <location>
        <begin position="378"/>
        <end position="399"/>
    </location>
</feature>
<evidence type="ECO:0000313" key="18">
    <source>
        <dbReference type="Proteomes" id="UP000624703"/>
    </source>
</evidence>
<feature type="transmembrane region" description="Helical" evidence="13">
    <location>
        <begin position="538"/>
        <end position="556"/>
    </location>
</feature>
<dbReference type="NCBIfam" id="TIGR03592">
    <property type="entry name" value="yidC_oxa1_cterm"/>
    <property type="match status" value="1"/>
</dbReference>
<dbReference type="CDD" id="cd19961">
    <property type="entry name" value="EcYidC-like_peri"/>
    <property type="match status" value="1"/>
</dbReference>
<feature type="compositionally biased region" description="Basic and acidic residues" evidence="14">
    <location>
        <begin position="603"/>
        <end position="612"/>
    </location>
</feature>
<dbReference type="GO" id="GO:0005886">
    <property type="term" value="C:plasma membrane"/>
    <property type="evidence" value="ECO:0007669"/>
    <property type="project" value="UniProtKB-SubCell"/>
</dbReference>
<evidence type="ECO:0000256" key="7">
    <source>
        <dbReference type="ARBA" id="ARBA00022927"/>
    </source>
</evidence>
<evidence type="ECO:0000256" key="3">
    <source>
        <dbReference type="ARBA" id="ARBA00015325"/>
    </source>
</evidence>
<evidence type="ECO:0000259" key="16">
    <source>
        <dbReference type="Pfam" id="PF14849"/>
    </source>
</evidence>
<feature type="transmembrane region" description="Helical" evidence="13">
    <location>
        <begin position="496"/>
        <end position="517"/>
    </location>
</feature>
<evidence type="ECO:0000256" key="2">
    <source>
        <dbReference type="ARBA" id="ARBA00010527"/>
    </source>
</evidence>
<dbReference type="InterPro" id="IPR028053">
    <property type="entry name" value="Membr_insert_YidC_N"/>
</dbReference>
<proteinExistence type="inferred from homology"/>
<dbReference type="CDD" id="cd20070">
    <property type="entry name" value="5TM_YidC_Alb3"/>
    <property type="match status" value="1"/>
</dbReference>